<feature type="compositionally biased region" description="Basic and acidic residues" evidence="1">
    <location>
        <begin position="28"/>
        <end position="42"/>
    </location>
</feature>
<reference evidence="5" key="5">
    <citation type="submission" date="2018-04" db="UniProtKB">
        <authorList>
            <consortium name="EnsemblFungi"/>
        </authorList>
    </citation>
    <scope>IDENTIFICATION</scope>
    <source>
        <strain evidence="5">R3-111a-1</strain>
    </source>
</reference>
<dbReference type="CDD" id="cd09917">
    <property type="entry name" value="F-box_SF"/>
    <property type="match status" value="1"/>
</dbReference>
<reference evidence="3" key="3">
    <citation type="submission" date="2010-09" db="EMBL/GenBank/DDBJ databases">
        <title>Annotation of Gaeumannomyces graminis var. tritici R3-111a-1.</title>
        <authorList>
            <consortium name="The Broad Institute Genome Sequencing Platform"/>
            <person name="Ma L.-J."/>
            <person name="Dead R."/>
            <person name="Young S.K."/>
            <person name="Zeng Q."/>
            <person name="Gargeya S."/>
            <person name="Fitzgerald M."/>
            <person name="Haas B."/>
            <person name="Abouelleil A."/>
            <person name="Alvarado L."/>
            <person name="Arachchi H.M."/>
            <person name="Berlin A."/>
            <person name="Brown A."/>
            <person name="Chapman S.B."/>
            <person name="Chen Z."/>
            <person name="Dunbar C."/>
            <person name="Freedman E."/>
            <person name="Gearin G."/>
            <person name="Gellesch M."/>
            <person name="Goldberg J."/>
            <person name="Griggs A."/>
            <person name="Gujja S."/>
            <person name="Heiman D."/>
            <person name="Howarth C."/>
            <person name="Larson L."/>
            <person name="Lui A."/>
            <person name="MacDonald P.J.P."/>
            <person name="Mehta T."/>
            <person name="Montmayeur A."/>
            <person name="Murphy C."/>
            <person name="Neiman D."/>
            <person name="Pearson M."/>
            <person name="Priest M."/>
            <person name="Roberts A."/>
            <person name="Saif S."/>
            <person name="Shea T."/>
            <person name="Shenoy N."/>
            <person name="Sisk P."/>
            <person name="Stolte C."/>
            <person name="Sykes S."/>
            <person name="Yandava C."/>
            <person name="Wortman J."/>
            <person name="Nusbaum C."/>
            <person name="Birren B."/>
        </authorList>
    </citation>
    <scope>NUCLEOTIDE SEQUENCE</scope>
    <source>
        <strain evidence="3">R3-111a-1</strain>
    </source>
</reference>
<feature type="compositionally biased region" description="Low complexity" evidence="1">
    <location>
        <begin position="999"/>
        <end position="1017"/>
    </location>
</feature>
<evidence type="ECO:0000259" key="2">
    <source>
        <dbReference type="PROSITE" id="PS50181"/>
    </source>
</evidence>
<reference evidence="6" key="1">
    <citation type="submission" date="2010-07" db="EMBL/GenBank/DDBJ databases">
        <title>The genome sequence of Gaeumannomyces graminis var. tritici strain R3-111a-1.</title>
        <authorList>
            <consortium name="The Broad Institute Genome Sequencing Platform"/>
            <person name="Ma L.-J."/>
            <person name="Dead R."/>
            <person name="Young S."/>
            <person name="Zeng Q."/>
            <person name="Koehrsen M."/>
            <person name="Alvarado L."/>
            <person name="Berlin A."/>
            <person name="Chapman S.B."/>
            <person name="Chen Z."/>
            <person name="Freedman E."/>
            <person name="Gellesch M."/>
            <person name="Goldberg J."/>
            <person name="Griggs A."/>
            <person name="Gujja S."/>
            <person name="Heilman E.R."/>
            <person name="Heiman D."/>
            <person name="Hepburn T."/>
            <person name="Howarth C."/>
            <person name="Jen D."/>
            <person name="Larson L."/>
            <person name="Mehta T."/>
            <person name="Neiman D."/>
            <person name="Pearson M."/>
            <person name="Roberts A."/>
            <person name="Saif S."/>
            <person name="Shea T."/>
            <person name="Shenoy N."/>
            <person name="Sisk P."/>
            <person name="Stolte C."/>
            <person name="Sykes S."/>
            <person name="Walk T."/>
            <person name="White J."/>
            <person name="Yandava C."/>
            <person name="Haas B."/>
            <person name="Nusbaum C."/>
            <person name="Birren B."/>
        </authorList>
    </citation>
    <scope>NUCLEOTIDE SEQUENCE [LARGE SCALE GENOMIC DNA]</scope>
    <source>
        <strain evidence="6">R3-111a-1</strain>
    </source>
</reference>
<feature type="compositionally biased region" description="Low complexity" evidence="1">
    <location>
        <begin position="60"/>
        <end position="71"/>
    </location>
</feature>
<gene>
    <name evidence="5" type="primary">20343209</name>
    <name evidence="3" type="ORF">GGTG_02751</name>
</gene>
<sequence>MQRELLETSDRDPLSATPRSPRPTSQDGFHRSRSDGHRDRHAPAPGSQSGRSPRSVQPEADAATATGAVNARQLDEKLRRLSSHDRAHRPAPAIAGQRVSEYENALTPTAPKQQLGFNVAKRSGSPSEGTQLTDFPNEILTHILSHLHPDAHASVALVSKRFYALVTTPHAWQMAFLRHFPGQDLSRSQSAGAWDADVLDRVRSESRPFARMTSLASWRSEYLLRTRLLRSAARGKPGALAAVSAKRASAVLTYNSKLPWMVSHIHAVFSPGPKRSPKAIHASADLGICTLGDPTSGKIERWGLDDDFSLPQLDDVFPQLVPFGTDIGPAATLNVTDVSVPYGLVAGEGFPGGRPFFRPVGEPSGLYLGIQPAAWIDALPQDIPKIPEMIDAICSVWIAKSSAVPSLTHSVVGILTGSTLGIVTSYSLGSESSGPRYNRGDMTCRWVLSPGVPIVALEVDEHYSPRRKAMKRVWAVALNALGEIFYLADTPTPPAARPKANEMPAHVWYTGRTAYWELVGSTRRMASPDETDMDTAACIYSPRSSSIRAGLTTEQLASEARDISTFLRHTPSHFRKICTGWDMRRRLEVDFGGGSGSGVGGEAIVVITCGIEPEHPAGLLRYIRHGPQSSPGSIFTPCVNASAVGTPGPQPSSSIFGSAPSTKSNVRAPITTLSRSDGAEMPTPPGDSKLGNSIDEGVEQWDVASFNFAGKGQDMVEITATAIDNSTYAVTTIFEDPSRTANVTGIGSNAGTGVPTPATGKQLVGEIPGKRARMMAVGTSSGAVFVWNVRDAASDTIAPIRLIQTESPEISALGLSSLYVIHGGSDGLAQAWDPLASNMEPVRTLNSRSSGRIPRAILNANPMLRDANHSAVGAIYLDPDPAAMRGILAFGTFLRYWTYSSDGGAQALGKKRRLRHHADAHGRLGSGRRVGGTVMDYIKAEAAELRRDQEHRMREEARLRSRFGVGLGDLTEEEALRYAQLISEESFRVDEELRRLNTSDEAASVSQSSSSLSLSAADADEEMGDSASPCTGQGRSAGTVTPDTSPAGAAAAPSTQAMLVQQHRAEDASQDGAHDDDYERQIQQAIRLSLLEAGANDEGQSPRDSSSGEYEFRVKFKPNKKKKKKAEMAGGASRSKQPLTAASSSATKVRWSLGGVGPAANGAKDSSRDVSFGGGAGSYEDDLELALRLSLQDAEDAVERSEGQGWPGAGAGRSGSVDAEFPALEVKGKGKGRAT</sequence>
<protein>
    <submittedName>
        <fullName evidence="3 4">F-box and WD domain-containing protein</fullName>
    </submittedName>
</protein>
<feature type="compositionally biased region" description="Basic residues" evidence="1">
    <location>
        <begin position="1115"/>
        <end position="1125"/>
    </location>
</feature>
<feature type="region of interest" description="Disordered" evidence="1">
    <location>
        <begin position="998"/>
        <end position="1077"/>
    </location>
</feature>
<keyword evidence="6" id="KW-1185">Reference proteome</keyword>
<dbReference type="RefSeq" id="XP_009218791.1">
    <property type="nucleotide sequence ID" value="XM_009220527.1"/>
</dbReference>
<feature type="region of interest" description="Disordered" evidence="1">
    <location>
        <begin position="1195"/>
        <end position="1235"/>
    </location>
</feature>
<feature type="compositionally biased region" description="Low complexity" evidence="1">
    <location>
        <begin position="1041"/>
        <end position="1057"/>
    </location>
</feature>
<dbReference type="RefSeq" id="XP_009218792.1">
    <property type="nucleotide sequence ID" value="XM_009220528.1"/>
</dbReference>
<feature type="region of interest" description="Disordered" evidence="1">
    <location>
        <begin position="108"/>
        <end position="133"/>
    </location>
</feature>
<dbReference type="PANTHER" id="PTHR10223">
    <property type="entry name" value="26S PROTEASOME NON-ATPASE REGULATORY SUBUNIT 4"/>
    <property type="match status" value="1"/>
</dbReference>
<dbReference type="eggNOG" id="KOG0274">
    <property type="taxonomic scope" value="Eukaryota"/>
</dbReference>
<feature type="compositionally biased region" description="Polar residues" evidence="1">
    <location>
        <begin position="1028"/>
        <end position="1039"/>
    </location>
</feature>
<feature type="compositionally biased region" description="Polar residues" evidence="1">
    <location>
        <begin position="1098"/>
        <end position="1108"/>
    </location>
</feature>
<feature type="compositionally biased region" description="Polar residues" evidence="1">
    <location>
        <begin position="651"/>
        <end position="665"/>
    </location>
</feature>
<feature type="domain" description="F-box" evidence="2">
    <location>
        <begin position="129"/>
        <end position="175"/>
    </location>
</feature>
<dbReference type="AlphaFoldDB" id="J3NN94"/>
<dbReference type="EMBL" id="GL385396">
    <property type="protein sequence ID" value="EJT77646.1"/>
    <property type="molecule type" value="Genomic_DNA"/>
</dbReference>
<dbReference type="InterPro" id="IPR001810">
    <property type="entry name" value="F-box_dom"/>
</dbReference>
<feature type="compositionally biased region" description="Polar residues" evidence="1">
    <location>
        <begin position="1134"/>
        <end position="1147"/>
    </location>
</feature>
<dbReference type="GO" id="GO:0005634">
    <property type="term" value="C:nucleus"/>
    <property type="evidence" value="ECO:0007669"/>
    <property type="project" value="TreeGrafter"/>
</dbReference>
<feature type="compositionally biased region" description="Polar residues" evidence="1">
    <location>
        <begin position="124"/>
        <end position="133"/>
    </location>
</feature>
<feature type="region of interest" description="Disordered" evidence="1">
    <location>
        <begin position="646"/>
        <end position="665"/>
    </location>
</feature>
<dbReference type="InterPro" id="IPR003903">
    <property type="entry name" value="UIM_dom"/>
</dbReference>
<feature type="compositionally biased region" description="Basic and acidic residues" evidence="1">
    <location>
        <begin position="1063"/>
        <end position="1077"/>
    </location>
</feature>
<reference evidence="3" key="2">
    <citation type="submission" date="2010-07" db="EMBL/GenBank/DDBJ databases">
        <authorList>
            <consortium name="The Broad Institute Genome Sequencing Platform"/>
            <consortium name="Broad Institute Genome Sequencing Center for Infectious Disease"/>
            <person name="Ma L.-J."/>
            <person name="Dead R."/>
            <person name="Young S."/>
            <person name="Zeng Q."/>
            <person name="Koehrsen M."/>
            <person name="Alvarado L."/>
            <person name="Berlin A."/>
            <person name="Chapman S.B."/>
            <person name="Chen Z."/>
            <person name="Freedman E."/>
            <person name="Gellesch M."/>
            <person name="Goldberg J."/>
            <person name="Griggs A."/>
            <person name="Gujja S."/>
            <person name="Heilman E.R."/>
            <person name="Heiman D."/>
            <person name="Hepburn T."/>
            <person name="Howarth C."/>
            <person name="Jen D."/>
            <person name="Larson L."/>
            <person name="Mehta T."/>
            <person name="Neiman D."/>
            <person name="Pearson M."/>
            <person name="Roberts A."/>
            <person name="Saif S."/>
            <person name="Shea T."/>
            <person name="Shenoy N."/>
            <person name="Sisk P."/>
            <person name="Stolte C."/>
            <person name="Sykes S."/>
            <person name="Walk T."/>
            <person name="White J."/>
            <person name="Yandava C."/>
            <person name="Haas B."/>
            <person name="Nusbaum C."/>
            <person name="Birren B."/>
        </authorList>
    </citation>
    <scope>NUCLEOTIDE SEQUENCE</scope>
    <source>
        <strain evidence="3">R3-111a-1</strain>
    </source>
</reference>
<dbReference type="PROSITE" id="PS50181">
    <property type="entry name" value="FBOX"/>
    <property type="match status" value="1"/>
</dbReference>
<evidence type="ECO:0000313" key="4">
    <source>
        <dbReference type="EMBL" id="EJT77647.1"/>
    </source>
</evidence>
<feature type="region of interest" description="Disordered" evidence="1">
    <location>
        <begin position="1"/>
        <end position="73"/>
    </location>
</feature>
<dbReference type="InterPro" id="IPR036047">
    <property type="entry name" value="F-box-like_dom_sf"/>
</dbReference>
<dbReference type="Gene3D" id="1.20.1280.50">
    <property type="match status" value="1"/>
</dbReference>
<dbReference type="InterPro" id="IPR036322">
    <property type="entry name" value="WD40_repeat_dom_sf"/>
</dbReference>
<dbReference type="GO" id="GO:0043161">
    <property type="term" value="P:proteasome-mediated ubiquitin-dependent protein catabolic process"/>
    <property type="evidence" value="ECO:0007669"/>
    <property type="project" value="TreeGrafter"/>
</dbReference>
<dbReference type="GO" id="GO:0008540">
    <property type="term" value="C:proteasome regulatory particle, base subcomplex"/>
    <property type="evidence" value="ECO:0007669"/>
    <property type="project" value="TreeGrafter"/>
</dbReference>
<organism evidence="3">
    <name type="scientific">Gaeumannomyces tritici (strain R3-111a-1)</name>
    <name type="common">Wheat and barley take-all root rot fungus</name>
    <name type="synonym">Gaeumannomyces graminis var. tritici</name>
    <dbReference type="NCBI Taxonomy" id="644352"/>
    <lineage>
        <taxon>Eukaryota</taxon>
        <taxon>Fungi</taxon>
        <taxon>Dikarya</taxon>
        <taxon>Ascomycota</taxon>
        <taxon>Pezizomycotina</taxon>
        <taxon>Sordariomycetes</taxon>
        <taxon>Sordariomycetidae</taxon>
        <taxon>Magnaporthales</taxon>
        <taxon>Magnaporthaceae</taxon>
        <taxon>Gaeumannomyces</taxon>
    </lineage>
</organism>
<evidence type="ECO:0000256" key="1">
    <source>
        <dbReference type="SAM" id="MobiDB-lite"/>
    </source>
</evidence>
<dbReference type="Pfam" id="PF12937">
    <property type="entry name" value="F-box-like"/>
    <property type="match status" value="1"/>
</dbReference>
<dbReference type="SUPFAM" id="SSF81383">
    <property type="entry name" value="F-box domain"/>
    <property type="match status" value="1"/>
</dbReference>
<dbReference type="InterPro" id="IPR027040">
    <property type="entry name" value="PSMD4"/>
</dbReference>
<dbReference type="OrthoDB" id="2095648at2759"/>
<dbReference type="HOGENOM" id="CLU_009186_0_0_1"/>
<dbReference type="EnsemblFungi" id="EJT77647">
    <property type="protein sequence ID" value="EJT77647"/>
    <property type="gene ID" value="GGTG_02751"/>
</dbReference>
<evidence type="ECO:0000313" key="3">
    <source>
        <dbReference type="EMBL" id="EJT77646.1"/>
    </source>
</evidence>
<feature type="region of interest" description="Disordered" evidence="1">
    <location>
        <begin position="672"/>
        <end position="691"/>
    </location>
</feature>
<dbReference type="EMBL" id="GL385396">
    <property type="protein sequence ID" value="EJT77647.1"/>
    <property type="molecule type" value="Genomic_DNA"/>
</dbReference>
<dbReference type="STRING" id="644352.J3NN94"/>
<evidence type="ECO:0000313" key="6">
    <source>
        <dbReference type="Proteomes" id="UP000006039"/>
    </source>
</evidence>
<dbReference type="SMART" id="SM00726">
    <property type="entry name" value="UIM"/>
    <property type="match status" value="3"/>
</dbReference>
<dbReference type="VEuPathDB" id="FungiDB:GGTG_02751"/>
<dbReference type="EnsemblFungi" id="EJT77646">
    <property type="protein sequence ID" value="EJT77646"/>
    <property type="gene ID" value="GGTG_02751"/>
</dbReference>
<feature type="region of interest" description="Disordered" evidence="1">
    <location>
        <begin position="1093"/>
        <end position="1175"/>
    </location>
</feature>
<dbReference type="GO" id="GO:0005829">
    <property type="term" value="C:cytosol"/>
    <property type="evidence" value="ECO:0007669"/>
    <property type="project" value="TreeGrafter"/>
</dbReference>
<dbReference type="PANTHER" id="PTHR10223:SF2">
    <property type="entry name" value="F-BOX AND WD DOMAIN PROTEIN (AFU_ORTHOLOGUE AFUA_6G11400)"/>
    <property type="match status" value="1"/>
</dbReference>
<feature type="compositionally biased region" description="Basic and acidic residues" evidence="1">
    <location>
        <begin position="1"/>
        <end position="13"/>
    </location>
</feature>
<dbReference type="SUPFAM" id="SSF50978">
    <property type="entry name" value="WD40 repeat-like"/>
    <property type="match status" value="1"/>
</dbReference>
<dbReference type="PROSITE" id="PS50330">
    <property type="entry name" value="UIM"/>
    <property type="match status" value="1"/>
</dbReference>
<feature type="compositionally biased region" description="Polar residues" evidence="1">
    <location>
        <begin position="46"/>
        <end position="55"/>
    </location>
</feature>
<accession>J3NN94</accession>
<proteinExistence type="predicted"/>
<name>J3NN94_GAET3</name>
<dbReference type="GO" id="GO:0031593">
    <property type="term" value="F:polyubiquitin modification-dependent protein binding"/>
    <property type="evidence" value="ECO:0007669"/>
    <property type="project" value="TreeGrafter"/>
</dbReference>
<dbReference type="Proteomes" id="UP000006039">
    <property type="component" value="Unassembled WGS sequence"/>
</dbReference>
<reference evidence="5" key="4">
    <citation type="journal article" date="2015" name="G3 (Bethesda)">
        <title>Genome sequences of three phytopathogenic species of the Magnaporthaceae family of fungi.</title>
        <authorList>
            <person name="Okagaki L.H."/>
            <person name="Nunes C.C."/>
            <person name="Sailsbery J."/>
            <person name="Clay B."/>
            <person name="Brown D."/>
            <person name="John T."/>
            <person name="Oh Y."/>
            <person name="Young N."/>
            <person name="Fitzgerald M."/>
            <person name="Haas B.J."/>
            <person name="Zeng Q."/>
            <person name="Young S."/>
            <person name="Adiconis X."/>
            <person name="Fan L."/>
            <person name="Levin J.Z."/>
            <person name="Mitchell T.K."/>
            <person name="Okubara P.A."/>
            <person name="Farman M.L."/>
            <person name="Kohn L.M."/>
            <person name="Birren B."/>
            <person name="Ma L.-J."/>
            <person name="Dean R.A."/>
        </authorList>
    </citation>
    <scope>NUCLEOTIDE SEQUENCE</scope>
    <source>
        <strain evidence="5">R3-111a-1</strain>
    </source>
</reference>
<evidence type="ECO:0000313" key="5">
    <source>
        <dbReference type="EnsemblFungi" id="EJT77646"/>
    </source>
</evidence>
<dbReference type="GeneID" id="20343209"/>